<evidence type="ECO:0000259" key="6">
    <source>
        <dbReference type="Pfam" id="PF05175"/>
    </source>
</evidence>
<dbReference type="CDD" id="cd02440">
    <property type="entry name" value="AdoMet_MTases"/>
    <property type="match status" value="1"/>
</dbReference>
<feature type="binding site" evidence="5">
    <location>
        <position position="178"/>
    </location>
    <ligand>
        <name>S-adenosyl-L-methionine</name>
        <dbReference type="ChEBI" id="CHEBI:59789"/>
    </ligand>
</feature>
<dbReference type="AlphaFoldDB" id="A0A0S3PR91"/>
<dbReference type="SUPFAM" id="SSF53335">
    <property type="entry name" value="S-adenosyl-L-methionine-dependent methyltransferases"/>
    <property type="match status" value="1"/>
</dbReference>
<evidence type="ECO:0000256" key="5">
    <source>
        <dbReference type="HAMAP-Rule" id="MF_02126"/>
    </source>
</evidence>
<feature type="binding site" evidence="5">
    <location>
        <position position="149"/>
    </location>
    <ligand>
        <name>S-adenosyl-L-methionine</name>
        <dbReference type="ChEBI" id="CHEBI:59789"/>
    </ligand>
</feature>
<proteinExistence type="inferred from homology"/>
<dbReference type="Pfam" id="PF17827">
    <property type="entry name" value="PrmC_N"/>
    <property type="match status" value="1"/>
</dbReference>
<dbReference type="PANTHER" id="PTHR18895:SF74">
    <property type="entry name" value="MTRF1L RELEASE FACTOR GLUTAMINE METHYLTRANSFERASE"/>
    <property type="match status" value="1"/>
</dbReference>
<dbReference type="Proteomes" id="UP000236884">
    <property type="component" value="Chromosome"/>
</dbReference>
<dbReference type="NCBIfam" id="TIGR00536">
    <property type="entry name" value="hemK_fam"/>
    <property type="match status" value="1"/>
</dbReference>
<sequence length="287" mass="30422">MILSAGATVARAEQLLSQAFRDAGIDTAMLDARFLLQARLGVDRTGLLSDATRELTIIEAEALSRDAARRLARESVAVILGEQEFWSLPFRVTRDTLVPRPDTETLVEAALTAIADRASPIIADLGTGTGAILCSLLHERRDAFGVGVDISAAALDVARGNARRLNLATRARFIRASFTAALGNQRVDLVVSNPPYIGTAEIARLEPEVRHEPILALDGGADGLDAYRAIAVDVTRVLKPGAVVALEIGATQESAVAAVFAGHGLTLVRPAVRDLGGNPRALILQRN</sequence>
<dbReference type="Pfam" id="PF05175">
    <property type="entry name" value="MTS"/>
    <property type="match status" value="1"/>
</dbReference>
<feature type="binding site" evidence="5">
    <location>
        <begin position="126"/>
        <end position="130"/>
    </location>
    <ligand>
        <name>S-adenosyl-L-methionine</name>
        <dbReference type="ChEBI" id="CHEBI:59789"/>
    </ligand>
</feature>
<dbReference type="Gene3D" id="1.10.8.10">
    <property type="entry name" value="DNA helicase RuvA subunit, C-terminal domain"/>
    <property type="match status" value="1"/>
</dbReference>
<accession>A0A0S3PR91</accession>
<feature type="domain" description="Release factor glutamine methyltransferase N-terminal" evidence="7">
    <location>
        <begin position="16"/>
        <end position="81"/>
    </location>
</feature>
<keyword evidence="3 5" id="KW-0949">S-adenosyl-L-methionine</keyword>
<gene>
    <name evidence="8" type="primary">prmC_2</name>
    <name evidence="5" type="synonym">prmC</name>
    <name evidence="8" type="ORF">GJW-30_1_01007</name>
</gene>
<evidence type="ECO:0000256" key="2">
    <source>
        <dbReference type="ARBA" id="ARBA00022679"/>
    </source>
</evidence>
<dbReference type="Gene3D" id="3.40.50.150">
    <property type="entry name" value="Vaccinia Virus protein VP39"/>
    <property type="match status" value="1"/>
</dbReference>
<name>A0A0S3PR91_9BRAD</name>
<dbReference type="GO" id="GO:0032259">
    <property type="term" value="P:methylation"/>
    <property type="evidence" value="ECO:0007669"/>
    <property type="project" value="UniProtKB-KW"/>
</dbReference>
<dbReference type="InterPro" id="IPR029063">
    <property type="entry name" value="SAM-dependent_MTases_sf"/>
</dbReference>
<dbReference type="HAMAP" id="MF_02126">
    <property type="entry name" value="RF_methyltr_PrmC"/>
    <property type="match status" value="1"/>
</dbReference>
<evidence type="ECO:0000259" key="7">
    <source>
        <dbReference type="Pfam" id="PF17827"/>
    </source>
</evidence>
<dbReference type="InterPro" id="IPR019874">
    <property type="entry name" value="RF_methyltr_PrmC"/>
</dbReference>
<evidence type="ECO:0000256" key="3">
    <source>
        <dbReference type="ARBA" id="ARBA00022691"/>
    </source>
</evidence>
<comment type="function">
    <text evidence="5">Methylates the class 1 translation termination release factors RF1/PrfA and RF2/PrfB on the glutamine residue of the universally conserved GGQ motif.</text>
</comment>
<dbReference type="EC" id="2.1.1.297" evidence="5"/>
<dbReference type="GO" id="GO:0003676">
    <property type="term" value="F:nucleic acid binding"/>
    <property type="evidence" value="ECO:0007669"/>
    <property type="project" value="InterPro"/>
</dbReference>
<feature type="domain" description="Methyltransferase small" evidence="6">
    <location>
        <begin position="113"/>
        <end position="197"/>
    </location>
</feature>
<dbReference type="KEGG" id="vgo:GJW-30_1_01007"/>
<protein>
    <recommendedName>
        <fullName evidence="5">Release factor glutamine methyltransferase</fullName>
        <shortName evidence="5">RF MTase</shortName>
        <ecNumber evidence="5">2.1.1.297</ecNumber>
    </recommendedName>
    <alternativeName>
        <fullName evidence="5">N5-glutamine methyltransferase PrmC</fullName>
    </alternativeName>
    <alternativeName>
        <fullName evidence="5">Protein-(glutamine-N5) MTase PrmC</fullName>
    </alternativeName>
    <alternativeName>
        <fullName evidence="5">Protein-glutamine N-methyltransferase PrmC</fullName>
    </alternativeName>
</protein>
<feature type="binding site" evidence="5">
    <location>
        <begin position="193"/>
        <end position="196"/>
    </location>
    <ligand>
        <name>substrate</name>
    </ligand>
</feature>
<evidence type="ECO:0000256" key="4">
    <source>
        <dbReference type="ARBA" id="ARBA00048391"/>
    </source>
</evidence>
<keyword evidence="9" id="KW-1185">Reference proteome</keyword>
<dbReference type="InterPro" id="IPR007848">
    <property type="entry name" value="Small_mtfrase_dom"/>
</dbReference>
<dbReference type="NCBIfam" id="TIGR03534">
    <property type="entry name" value="RF_mod_PrmC"/>
    <property type="match status" value="1"/>
</dbReference>
<evidence type="ECO:0000256" key="1">
    <source>
        <dbReference type="ARBA" id="ARBA00022603"/>
    </source>
</evidence>
<dbReference type="InterPro" id="IPR050320">
    <property type="entry name" value="N5-glutamine_MTase"/>
</dbReference>
<organism evidence="8 9">
    <name type="scientific">Variibacter gotjawalensis</name>
    <dbReference type="NCBI Taxonomy" id="1333996"/>
    <lineage>
        <taxon>Bacteria</taxon>
        <taxon>Pseudomonadati</taxon>
        <taxon>Pseudomonadota</taxon>
        <taxon>Alphaproteobacteria</taxon>
        <taxon>Hyphomicrobiales</taxon>
        <taxon>Nitrobacteraceae</taxon>
        <taxon>Variibacter</taxon>
    </lineage>
</organism>
<reference evidence="8 9" key="1">
    <citation type="submission" date="2015-08" db="EMBL/GenBank/DDBJ databases">
        <title>Investigation of the bacterial diversity of lava forest soil.</title>
        <authorList>
            <person name="Lee J.S."/>
        </authorList>
    </citation>
    <scope>NUCLEOTIDE SEQUENCE [LARGE SCALE GENOMIC DNA]</scope>
    <source>
        <strain evidence="8 9">GJW-30</strain>
    </source>
</reference>
<dbReference type="PANTHER" id="PTHR18895">
    <property type="entry name" value="HEMK METHYLTRANSFERASE"/>
    <property type="match status" value="1"/>
</dbReference>
<dbReference type="InterPro" id="IPR040758">
    <property type="entry name" value="PrmC_N"/>
</dbReference>
<dbReference type="EMBL" id="AP014946">
    <property type="protein sequence ID" value="BAT58481.1"/>
    <property type="molecule type" value="Genomic_DNA"/>
</dbReference>
<evidence type="ECO:0000313" key="8">
    <source>
        <dbReference type="EMBL" id="BAT58481.1"/>
    </source>
</evidence>
<comment type="similarity">
    <text evidence="5">Belongs to the protein N5-glutamine methyltransferase family. PrmC subfamily.</text>
</comment>
<dbReference type="InterPro" id="IPR002052">
    <property type="entry name" value="DNA_methylase_N6_adenine_CS"/>
</dbReference>
<dbReference type="PROSITE" id="PS00092">
    <property type="entry name" value="N6_MTASE"/>
    <property type="match status" value="1"/>
</dbReference>
<feature type="binding site" evidence="5">
    <location>
        <position position="193"/>
    </location>
    <ligand>
        <name>S-adenosyl-L-methionine</name>
        <dbReference type="ChEBI" id="CHEBI:59789"/>
    </ligand>
</feature>
<comment type="catalytic activity">
    <reaction evidence="4 5">
        <text>L-glutaminyl-[peptide chain release factor] + S-adenosyl-L-methionine = N(5)-methyl-L-glutaminyl-[peptide chain release factor] + S-adenosyl-L-homocysteine + H(+)</text>
        <dbReference type="Rhea" id="RHEA:42896"/>
        <dbReference type="Rhea" id="RHEA-COMP:10271"/>
        <dbReference type="Rhea" id="RHEA-COMP:10272"/>
        <dbReference type="ChEBI" id="CHEBI:15378"/>
        <dbReference type="ChEBI" id="CHEBI:30011"/>
        <dbReference type="ChEBI" id="CHEBI:57856"/>
        <dbReference type="ChEBI" id="CHEBI:59789"/>
        <dbReference type="ChEBI" id="CHEBI:61891"/>
        <dbReference type="EC" id="2.1.1.297"/>
    </reaction>
</comment>
<dbReference type="InterPro" id="IPR004556">
    <property type="entry name" value="HemK-like"/>
</dbReference>
<evidence type="ECO:0000313" key="9">
    <source>
        <dbReference type="Proteomes" id="UP000236884"/>
    </source>
</evidence>
<keyword evidence="1 5" id="KW-0489">Methyltransferase</keyword>
<keyword evidence="2 5" id="KW-0808">Transferase</keyword>
<dbReference type="RefSeq" id="WP_245408662.1">
    <property type="nucleotide sequence ID" value="NZ_AP014946.1"/>
</dbReference>
<dbReference type="GO" id="GO:0102559">
    <property type="term" value="F:peptide chain release factor N(5)-glutamine methyltransferase activity"/>
    <property type="evidence" value="ECO:0007669"/>
    <property type="project" value="UniProtKB-EC"/>
</dbReference>